<evidence type="ECO:0000313" key="5">
    <source>
        <dbReference type="Proteomes" id="UP000479293"/>
    </source>
</evidence>
<evidence type="ECO:0000259" key="2">
    <source>
        <dbReference type="Pfam" id="PF07587"/>
    </source>
</evidence>
<dbReference type="InterPro" id="IPR036909">
    <property type="entry name" value="Cyt_c-like_dom_sf"/>
</dbReference>
<dbReference type="EMBL" id="WHLY01000002">
    <property type="protein sequence ID" value="MPR37070.1"/>
    <property type="molecule type" value="Genomic_DNA"/>
</dbReference>
<organism evidence="4 5">
    <name type="scientific">Salmonirosea aquatica</name>
    <dbReference type="NCBI Taxonomy" id="2654236"/>
    <lineage>
        <taxon>Bacteria</taxon>
        <taxon>Pseudomonadati</taxon>
        <taxon>Bacteroidota</taxon>
        <taxon>Cytophagia</taxon>
        <taxon>Cytophagales</taxon>
        <taxon>Spirosomataceae</taxon>
        <taxon>Salmonirosea</taxon>
    </lineage>
</organism>
<dbReference type="InterPro" id="IPR022655">
    <property type="entry name" value="DUF1553"/>
</dbReference>
<dbReference type="PANTHER" id="PTHR35889">
    <property type="entry name" value="CYCLOINULO-OLIGOSACCHARIDE FRUCTANOTRANSFERASE-RELATED"/>
    <property type="match status" value="1"/>
</dbReference>
<feature type="domain" description="DUF1549" evidence="1">
    <location>
        <begin position="164"/>
        <end position="370"/>
    </location>
</feature>
<sequence>MRQILSLLVSILFIAAVLLGCGKDASYSETSEKLPDVVSYNFDIRPILSDKCLACHGPDANKRKAGLRLDIAENAFRALEENPGAHALVAGKPELSQVFLRITTQDTAERMPPMDSNLKLSQREINLIGKWIKQGAKYEKHWAFVAPKKPKLPQVDREDWPLNEIDFFILQKQEEKGLKPNEEADKERLLKRLSLDVLGLPPTLKMMDDFQADTRPDAYERVVDQLLKNPAYGEKMAIHWLDLARYADSHGYQDDGYRTQWPWRDWVIHAFNENLPYNKFVTWQLAGDLLPNSTKEQLLATGFNRNHKITEEGGVIPEEYRIMYVTDRNDLFGKGLLGVTLECAHCHDHKYDPFSQKEYYQMFAFFNNVDEKGIESVIGGPETYAKNPLMEISNEDAKSILSFVNKPDTNRLIVSVMGDLDTLRRTYILKRGAYDMPGDEVQPGTPNAILPFNKNYPKNRLGLSKWLFDKKNPLTARVYVNILWQEFFGRGIVKTSGDFGMQGDLPSHPALLDWLAVDFMEHGWDVKRLVKQMVTSATYRQAATVSKEKLAVDPENILLARGPRYRIHAEFIKDLVLSSSGLLNKTIGGPSVKPYQPDGLWEGATSGRGLLSVYKQDHGASLYRRGMYTLIKRTVPPPTMGIFDASNRDLCEVRRLKTNTPLQALVMMNDPAVLEASRVLAGKLLQEKGTLEAKITKAFQLIVCRQPTEKELDILMRYYEKEIKTITPETATRMLTVGEYPLTKNVDKIRQAALMQLISTIYNLEETITKT</sequence>
<accession>A0A7C9FFX3</accession>
<dbReference type="Pfam" id="PF07583">
    <property type="entry name" value="PSCyt2"/>
    <property type="match status" value="1"/>
</dbReference>
<dbReference type="Pfam" id="PF07635">
    <property type="entry name" value="PSCyt1"/>
    <property type="match status" value="1"/>
</dbReference>
<dbReference type="Proteomes" id="UP000479293">
    <property type="component" value="Unassembled WGS sequence"/>
</dbReference>
<feature type="domain" description="DUF1553" evidence="2">
    <location>
        <begin position="459"/>
        <end position="718"/>
    </location>
</feature>
<comment type="caution">
    <text evidence="4">The sequence shown here is derived from an EMBL/GenBank/DDBJ whole genome shotgun (WGS) entry which is preliminary data.</text>
</comment>
<dbReference type="SUPFAM" id="SSF46626">
    <property type="entry name" value="Cytochrome c"/>
    <property type="match status" value="1"/>
</dbReference>
<gene>
    <name evidence="4" type="ORF">GBK04_27975</name>
</gene>
<dbReference type="PANTHER" id="PTHR35889:SF3">
    <property type="entry name" value="F-BOX DOMAIN-CONTAINING PROTEIN"/>
    <property type="match status" value="1"/>
</dbReference>
<protein>
    <submittedName>
        <fullName evidence="4">DUF1553 domain-containing protein</fullName>
    </submittedName>
</protein>
<name>A0A7C9FFX3_9BACT</name>
<dbReference type="InterPro" id="IPR011444">
    <property type="entry name" value="DUF1549"/>
</dbReference>
<dbReference type="PROSITE" id="PS51257">
    <property type="entry name" value="PROKAR_LIPOPROTEIN"/>
    <property type="match status" value="1"/>
</dbReference>
<dbReference type="GO" id="GO:0009055">
    <property type="term" value="F:electron transfer activity"/>
    <property type="evidence" value="ECO:0007669"/>
    <property type="project" value="InterPro"/>
</dbReference>
<keyword evidence="5" id="KW-1185">Reference proteome</keyword>
<dbReference type="Pfam" id="PF07587">
    <property type="entry name" value="PSD1"/>
    <property type="match status" value="1"/>
</dbReference>
<evidence type="ECO:0000259" key="3">
    <source>
        <dbReference type="Pfam" id="PF07635"/>
    </source>
</evidence>
<dbReference type="AlphaFoldDB" id="A0A7C9FFX3"/>
<feature type="domain" description="Cytochrome C Planctomycete-type" evidence="3">
    <location>
        <begin position="52"/>
        <end position="115"/>
    </location>
</feature>
<proteinExistence type="predicted"/>
<evidence type="ECO:0000313" key="4">
    <source>
        <dbReference type="EMBL" id="MPR37070.1"/>
    </source>
</evidence>
<evidence type="ECO:0000259" key="1">
    <source>
        <dbReference type="Pfam" id="PF07583"/>
    </source>
</evidence>
<reference evidence="4 5" key="1">
    <citation type="submission" date="2019-10" db="EMBL/GenBank/DDBJ databases">
        <title>Draft Genome Sequence of Cytophagaceae sp. SJW1-29.</title>
        <authorList>
            <person name="Choi A."/>
        </authorList>
    </citation>
    <scope>NUCLEOTIDE SEQUENCE [LARGE SCALE GENOMIC DNA]</scope>
    <source>
        <strain evidence="4 5">SJW1-29</strain>
    </source>
</reference>
<dbReference type="GO" id="GO:0020037">
    <property type="term" value="F:heme binding"/>
    <property type="evidence" value="ECO:0007669"/>
    <property type="project" value="InterPro"/>
</dbReference>
<dbReference type="InterPro" id="IPR011429">
    <property type="entry name" value="Cyt_c_Planctomycete-type"/>
</dbReference>